<dbReference type="Pfam" id="PF25952">
    <property type="entry name" value="DUF7990"/>
    <property type="match status" value="1"/>
</dbReference>
<evidence type="ECO:0000313" key="1">
    <source>
        <dbReference type="EMBL" id="RLE45541.1"/>
    </source>
</evidence>
<organism evidence="1 2">
    <name type="scientific">Thermoproteota archaeon</name>
    <dbReference type="NCBI Taxonomy" id="2056631"/>
    <lineage>
        <taxon>Archaea</taxon>
        <taxon>Thermoproteota</taxon>
    </lineage>
</organism>
<accession>A0A497ELP3</accession>
<sequence>MKFSKFKEACKNWFTAVSEVFQGAISEERFREHAQREAVKFEDLFLLLCFGDIIGLPTPSPYFTLKFLPYVAHELPDFIKRHRFYDTGEMLALWESFM</sequence>
<protein>
    <submittedName>
        <fullName evidence="1">Uncharacterized protein</fullName>
    </submittedName>
</protein>
<evidence type="ECO:0000313" key="2">
    <source>
        <dbReference type="Proteomes" id="UP000278475"/>
    </source>
</evidence>
<dbReference type="AlphaFoldDB" id="A0A497ELP3"/>
<gene>
    <name evidence="1" type="ORF">DRJ31_11130</name>
</gene>
<comment type="caution">
    <text evidence="1">The sequence shown here is derived from an EMBL/GenBank/DDBJ whole genome shotgun (WGS) entry which is preliminary data.</text>
</comment>
<proteinExistence type="predicted"/>
<name>A0A497ELP3_9CREN</name>
<reference evidence="1 2" key="1">
    <citation type="submission" date="2018-06" db="EMBL/GenBank/DDBJ databases">
        <title>Extensive metabolic versatility and redundancy in microbially diverse, dynamic hydrothermal sediments.</title>
        <authorList>
            <person name="Dombrowski N."/>
            <person name="Teske A."/>
            <person name="Baker B.J."/>
        </authorList>
    </citation>
    <scope>NUCLEOTIDE SEQUENCE [LARGE SCALE GENOMIC DNA]</scope>
    <source>
        <strain evidence="1">B66_G16</strain>
    </source>
</reference>
<dbReference type="EMBL" id="QMQV01000249">
    <property type="protein sequence ID" value="RLE45541.1"/>
    <property type="molecule type" value="Genomic_DNA"/>
</dbReference>
<dbReference type="Proteomes" id="UP000278475">
    <property type="component" value="Unassembled WGS sequence"/>
</dbReference>
<dbReference type="InterPro" id="IPR058303">
    <property type="entry name" value="DUF7990"/>
</dbReference>